<feature type="region of interest" description="Disordered" evidence="1">
    <location>
        <begin position="108"/>
        <end position="203"/>
    </location>
</feature>
<proteinExistence type="predicted"/>
<keyword evidence="2" id="KW-0472">Membrane</keyword>
<protein>
    <recommendedName>
        <fullName evidence="5">PGF-CTERM sorting domain-containing protein</fullName>
    </recommendedName>
</protein>
<keyword evidence="4" id="KW-1185">Reference proteome</keyword>
<feature type="compositionally biased region" description="Low complexity" evidence="1">
    <location>
        <begin position="133"/>
        <end position="145"/>
    </location>
</feature>
<reference evidence="3" key="1">
    <citation type="submission" date="2019-05" db="EMBL/GenBank/DDBJ databases">
        <title>Methanoculleus sp. FWC-SCC1, a methanogenic archaeon isolated from deep marine cold seep.</title>
        <authorList>
            <person name="Chen Y.-W."/>
            <person name="Chen S.-C."/>
            <person name="Teng N.-H."/>
            <person name="Lai M.-C."/>
        </authorList>
    </citation>
    <scope>NUCLEOTIDE SEQUENCE</scope>
    <source>
        <strain evidence="3">FWC-SCC1</strain>
    </source>
</reference>
<evidence type="ECO:0000256" key="2">
    <source>
        <dbReference type="SAM" id="Phobius"/>
    </source>
</evidence>
<comment type="caution">
    <text evidence="3">The sequence shown here is derived from an EMBL/GenBank/DDBJ whole genome shotgun (WGS) entry which is preliminary data.</text>
</comment>
<organism evidence="3 4">
    <name type="scientific">Methanoculleus frigidifontis</name>
    <dbReference type="NCBI Taxonomy" id="2584085"/>
    <lineage>
        <taxon>Archaea</taxon>
        <taxon>Methanobacteriati</taxon>
        <taxon>Methanobacteriota</taxon>
        <taxon>Stenosarchaea group</taxon>
        <taxon>Methanomicrobia</taxon>
        <taxon>Methanomicrobiales</taxon>
        <taxon>Methanomicrobiaceae</taxon>
        <taxon>Methanoculleus</taxon>
    </lineage>
</organism>
<dbReference type="EMBL" id="VCYH01000003">
    <property type="protein sequence ID" value="MDN7024303.1"/>
    <property type="molecule type" value="Genomic_DNA"/>
</dbReference>
<evidence type="ECO:0008006" key="5">
    <source>
        <dbReference type="Google" id="ProtNLM"/>
    </source>
</evidence>
<gene>
    <name evidence="3" type="ORF">FGU65_05250</name>
</gene>
<dbReference type="RefSeq" id="WP_301663399.1">
    <property type="nucleotide sequence ID" value="NZ_VCYH01000003.1"/>
</dbReference>
<accession>A0ABT8M8Q4</accession>
<dbReference type="Proteomes" id="UP001168338">
    <property type="component" value="Unassembled WGS sequence"/>
</dbReference>
<evidence type="ECO:0000313" key="3">
    <source>
        <dbReference type="EMBL" id="MDN7024303.1"/>
    </source>
</evidence>
<evidence type="ECO:0000256" key="1">
    <source>
        <dbReference type="SAM" id="MobiDB-lite"/>
    </source>
</evidence>
<evidence type="ECO:0000313" key="4">
    <source>
        <dbReference type="Proteomes" id="UP001168338"/>
    </source>
</evidence>
<feature type="transmembrane region" description="Helical" evidence="2">
    <location>
        <begin position="202"/>
        <end position="219"/>
    </location>
</feature>
<name>A0ABT8M8Q4_9EURY</name>
<feature type="compositionally biased region" description="Low complexity" evidence="1">
    <location>
        <begin position="176"/>
        <end position="190"/>
    </location>
</feature>
<feature type="compositionally biased region" description="Pro residues" evidence="1">
    <location>
        <begin position="191"/>
        <end position="201"/>
    </location>
</feature>
<keyword evidence="2" id="KW-0812">Transmembrane</keyword>
<sequence length="222" mass="22432">MVSAASAAEVVVAEGQLVVKGVDDSLGLGAFSIVIGYDTAATTVTDVTFVEPFMGAVNIQQDKKTVRVSGFTTEQHLTGDVPVAEIQYTGDARFDVYVNDLVNPLGDPIPTTNPAFDTDTPASPGAQPTAVPTTASGTGSSSGGSQPNEPQATATLQEAEPTPTTAGVQQTAASESPAAGTTGTVTGTPETPTPAPTPKSPLSPIIGICALVLVVFAFTKKR</sequence>
<keyword evidence="2" id="KW-1133">Transmembrane helix</keyword>
<feature type="compositionally biased region" description="Polar residues" evidence="1">
    <location>
        <begin position="146"/>
        <end position="174"/>
    </location>
</feature>